<dbReference type="CDD" id="cd11325">
    <property type="entry name" value="AmyAc_GTHase"/>
    <property type="match status" value="1"/>
</dbReference>
<evidence type="ECO:0000256" key="16">
    <source>
        <dbReference type="PIRSR" id="PIRSR006337-2"/>
    </source>
</evidence>
<keyword evidence="6" id="KW-0963">Cytoplasm</keyword>
<name>A0A643FYQ7_9BURK</name>
<evidence type="ECO:0000256" key="13">
    <source>
        <dbReference type="NCBIfam" id="TIGR02402"/>
    </source>
</evidence>
<keyword evidence="8" id="KW-0119">Carbohydrate metabolism</keyword>
<dbReference type="InterPro" id="IPR006047">
    <property type="entry name" value="GH13_cat_dom"/>
</dbReference>
<feature type="binding site" evidence="16">
    <location>
        <begin position="407"/>
        <end position="412"/>
    </location>
    <ligand>
        <name>substrate</name>
    </ligand>
</feature>
<evidence type="ECO:0000256" key="6">
    <source>
        <dbReference type="ARBA" id="ARBA00022490"/>
    </source>
</evidence>
<dbReference type="InterPro" id="IPR012768">
    <property type="entry name" value="Trehalose_TreZ"/>
</dbReference>
<evidence type="ECO:0000256" key="8">
    <source>
        <dbReference type="ARBA" id="ARBA00023277"/>
    </source>
</evidence>
<sequence>MNALSSLLAPPPLQSFGPSRLEDGRMRFRLWAPDAAARGQPIRLEIAGIGPLPMCAAAPGPHESSGWLEAIAPCCPGARYWFRLDDGSTVPDPASRAQAIDVHGASMVCDPHAYTWCHPYWRGRPWHEAVVYEMHVGLCGGFAGATRQLPRLAALGFTAVELMPLAEFPGGRNWGYDGVLPFAPECSYGKPDELRSLVDCAHGLGMMVLLDVVYNHFGPAGNYLHRYASAFFRDDVRTPWGPAIDFRQPEVRRFFTENALYWLEDFRFDGLRLDAVHAIVDDGWLRALAREVRARHPGRHIHLVLENDDNDASLLAAGFDAQWNDDGHHALHVLLTGEHDGYYRDYSGNPAWPQSNASASPALAHLARVLAEGFAYQGEVSPTRGTRRGQPSAALAPTAFVLFLQNHDQTGNRAFGERLTRLAPPVALRAAVLLQLLCPQIPLVFMGEEYGAQTPFLYFTSHPPELAEAVRAGRRLEFGSMAAFGDPARALQIPDPNDAATFEASRPPLDSDNAWSQYYRALLAIRRRELVPGLVGCSSAGVRILGEASLAASWRLGDGALLTIGINFGSEPLPDVPPVIGGRLLAESREGARQALDSGVLQAATAIACLDSPAHP</sequence>
<evidence type="ECO:0000256" key="17">
    <source>
        <dbReference type="PIRSR" id="PIRSR006337-3"/>
    </source>
</evidence>
<dbReference type="InterPro" id="IPR014756">
    <property type="entry name" value="Ig_E-set"/>
</dbReference>
<evidence type="ECO:0000256" key="4">
    <source>
        <dbReference type="ARBA" id="ARBA00012268"/>
    </source>
</evidence>
<protein>
    <recommendedName>
        <fullName evidence="5 13">Malto-oligosyltrehalose trehalohydrolase</fullName>
        <shortName evidence="14">MTHase</shortName>
        <ecNumber evidence="4 13">3.2.1.141</ecNumber>
    </recommendedName>
    <alternativeName>
        <fullName evidence="11 14">4-alpha-D-((1-&gt;4)-alpha-D-glucano)trehalose trehalohydrolase</fullName>
    </alternativeName>
    <alternativeName>
        <fullName evidence="10 14">Maltooligosyl trehalose trehalohydrolase</fullName>
    </alternativeName>
</protein>
<evidence type="ECO:0000256" key="12">
    <source>
        <dbReference type="ARBA" id="ARBA00034013"/>
    </source>
</evidence>
<feature type="domain" description="Glycosyl hydrolase family 13 catalytic" evidence="18">
    <location>
        <begin position="128"/>
        <end position="526"/>
    </location>
</feature>
<dbReference type="Pfam" id="PF11941">
    <property type="entry name" value="DUF3459"/>
    <property type="match status" value="1"/>
</dbReference>
<reference evidence="19 20" key="1">
    <citation type="submission" date="2020-10" db="EMBL/GenBank/DDBJ databases">
        <title>Complete genome sequence of Cupriavidus basilensis CCUG 49340T.</title>
        <authorList>
            <person name="Salva-Serra F."/>
            <person name="Donoso R.A."/>
            <person name="Cho K.H."/>
            <person name="Yoo J.A."/>
            <person name="Lee K."/>
            <person name="Yoon S.-H."/>
            <person name="Perez-Pantoja D."/>
            <person name="Moore E.R.B."/>
        </authorList>
    </citation>
    <scope>NUCLEOTIDE SEQUENCE [LARGE SCALE GENOMIC DNA]</scope>
    <source>
        <strain evidence="20">CCUG 49340</strain>
        <plasmid evidence="19 20">pRK1-2</plasmid>
    </source>
</reference>
<dbReference type="PANTHER" id="PTHR43651:SF11">
    <property type="entry name" value="MALTO-OLIGOSYLTREHALOSE TREHALOHYDROLASE"/>
    <property type="match status" value="1"/>
</dbReference>
<feature type="site" description="Transition state stabilizer" evidence="17">
    <location>
        <position position="408"/>
    </location>
</feature>
<dbReference type="GO" id="GO:0005992">
    <property type="term" value="P:trehalose biosynthetic process"/>
    <property type="evidence" value="ECO:0007669"/>
    <property type="project" value="UniProtKB-UniRule"/>
</dbReference>
<evidence type="ECO:0000256" key="2">
    <source>
        <dbReference type="ARBA" id="ARBA00005199"/>
    </source>
</evidence>
<evidence type="ECO:0000256" key="10">
    <source>
        <dbReference type="ARBA" id="ARBA00032057"/>
    </source>
</evidence>
<evidence type="ECO:0000256" key="1">
    <source>
        <dbReference type="ARBA" id="ARBA00004496"/>
    </source>
</evidence>
<evidence type="ECO:0000256" key="3">
    <source>
        <dbReference type="ARBA" id="ARBA00008061"/>
    </source>
</evidence>
<comment type="pathway">
    <text evidence="2 14">Glycan biosynthesis; trehalose biosynthesis.</text>
</comment>
<feature type="active site" description="Proton donor" evidence="15">
    <location>
        <position position="306"/>
    </location>
</feature>
<keyword evidence="7 14" id="KW-0378">Hydrolase</keyword>
<dbReference type="Gene3D" id="3.20.20.80">
    <property type="entry name" value="Glycosidases"/>
    <property type="match status" value="1"/>
</dbReference>
<feature type="binding site" evidence="16">
    <location>
        <begin position="272"/>
        <end position="277"/>
    </location>
    <ligand>
        <name>substrate</name>
    </ligand>
</feature>
<keyword evidence="9 14" id="KW-0326">Glycosidase</keyword>
<dbReference type="GeneID" id="98406851"/>
<accession>A0A643FYQ7</accession>
<evidence type="ECO:0000313" key="20">
    <source>
        <dbReference type="Proteomes" id="UP000397656"/>
    </source>
</evidence>
<gene>
    <name evidence="19" type="primary">treZ</name>
    <name evidence="19" type="ORF">F7R26_038435</name>
</gene>
<comment type="subcellular location">
    <subcellularLocation>
        <location evidence="1 15">Cytoplasm</location>
    </subcellularLocation>
</comment>
<organism evidence="19 20">
    <name type="scientific">Cupriavidus basilensis</name>
    <dbReference type="NCBI Taxonomy" id="68895"/>
    <lineage>
        <taxon>Bacteria</taxon>
        <taxon>Pseudomonadati</taxon>
        <taxon>Pseudomonadota</taxon>
        <taxon>Betaproteobacteria</taxon>
        <taxon>Burkholderiales</taxon>
        <taxon>Burkholderiaceae</taxon>
        <taxon>Cupriavidus</taxon>
    </lineage>
</organism>
<feature type="active site" description="Nucleophile" evidence="15">
    <location>
        <position position="274"/>
    </location>
</feature>
<comment type="similarity">
    <text evidence="3 14">Belongs to the glycosyl hydrolase 13 family.</text>
</comment>
<dbReference type="NCBIfam" id="TIGR02402">
    <property type="entry name" value="trehalose_TreZ"/>
    <property type="match status" value="1"/>
</dbReference>
<proteinExistence type="inferred from homology"/>
<dbReference type="PIRSF" id="PIRSF006337">
    <property type="entry name" value="Trehalose_TreZ"/>
    <property type="match status" value="1"/>
</dbReference>
<evidence type="ECO:0000256" key="9">
    <source>
        <dbReference type="ARBA" id="ARBA00023295"/>
    </source>
</evidence>
<evidence type="ECO:0000256" key="11">
    <source>
        <dbReference type="ARBA" id="ARBA00033284"/>
    </source>
</evidence>
<geneLocation type="plasmid" evidence="19 20">
    <name>pRK1-2</name>
</geneLocation>
<dbReference type="SUPFAM" id="SSF51445">
    <property type="entry name" value="(Trans)glycosidases"/>
    <property type="match status" value="1"/>
</dbReference>
<evidence type="ECO:0000256" key="15">
    <source>
        <dbReference type="PIRSR" id="PIRSR006337-1"/>
    </source>
</evidence>
<dbReference type="InterPro" id="IPR044901">
    <property type="entry name" value="Trehalose_TreZ_E-set_sf"/>
</dbReference>
<dbReference type="PANTHER" id="PTHR43651">
    <property type="entry name" value="1,4-ALPHA-GLUCAN-BRANCHING ENZYME"/>
    <property type="match status" value="1"/>
</dbReference>
<dbReference type="GO" id="GO:0005737">
    <property type="term" value="C:cytoplasm"/>
    <property type="evidence" value="ECO:0007669"/>
    <property type="project" value="UniProtKB-SubCell"/>
</dbReference>
<dbReference type="RefSeq" id="WP_150984766.1">
    <property type="nucleotide sequence ID" value="NZ_CP062806.1"/>
</dbReference>
<dbReference type="SUPFAM" id="SSF81296">
    <property type="entry name" value="E set domains"/>
    <property type="match status" value="1"/>
</dbReference>
<dbReference type="InterPro" id="IPR013783">
    <property type="entry name" value="Ig-like_fold"/>
</dbReference>
<dbReference type="EMBL" id="CP062806">
    <property type="protein sequence ID" value="QOT81903.1"/>
    <property type="molecule type" value="Genomic_DNA"/>
</dbReference>
<dbReference type="Gene3D" id="2.60.40.10">
    <property type="entry name" value="Immunoglobulins"/>
    <property type="match status" value="1"/>
</dbReference>
<evidence type="ECO:0000259" key="18">
    <source>
        <dbReference type="SMART" id="SM00642"/>
    </source>
</evidence>
<dbReference type="GO" id="GO:0033942">
    <property type="term" value="F:4-alpha-D-(1-&gt;4)-alpha-D-glucanotrehalose trehalohydrolase activity"/>
    <property type="evidence" value="ECO:0007669"/>
    <property type="project" value="UniProtKB-EC"/>
</dbReference>
<dbReference type="EC" id="3.2.1.141" evidence="4 13"/>
<keyword evidence="19" id="KW-0614">Plasmid</keyword>
<dbReference type="InterPro" id="IPR017853">
    <property type="entry name" value="GH"/>
</dbReference>
<dbReference type="Proteomes" id="UP000397656">
    <property type="component" value="Plasmid pRK1-2"/>
</dbReference>
<evidence type="ECO:0000313" key="19">
    <source>
        <dbReference type="EMBL" id="QOT81903.1"/>
    </source>
</evidence>
<dbReference type="InterPro" id="IPR022567">
    <property type="entry name" value="DUF3459"/>
</dbReference>
<evidence type="ECO:0000256" key="7">
    <source>
        <dbReference type="ARBA" id="ARBA00022801"/>
    </source>
</evidence>
<evidence type="ECO:0000256" key="14">
    <source>
        <dbReference type="PIRNR" id="PIRNR006337"/>
    </source>
</evidence>
<feature type="binding site" evidence="16">
    <location>
        <begin position="325"/>
        <end position="329"/>
    </location>
    <ligand>
        <name>substrate</name>
    </ligand>
</feature>
<dbReference type="UniPathway" id="UPA00299"/>
<dbReference type="AlphaFoldDB" id="A0A643FYQ7"/>
<dbReference type="Gene3D" id="1.10.10.760">
    <property type="entry name" value="E-set domains of sugar-utilizing enzymes"/>
    <property type="match status" value="1"/>
</dbReference>
<dbReference type="CDD" id="cd02853">
    <property type="entry name" value="E_set_MTHase_like_N"/>
    <property type="match status" value="1"/>
</dbReference>
<evidence type="ECO:0000256" key="5">
    <source>
        <dbReference type="ARBA" id="ARBA00015938"/>
    </source>
</evidence>
<dbReference type="SMART" id="SM00642">
    <property type="entry name" value="Aamy"/>
    <property type="match status" value="1"/>
</dbReference>
<comment type="catalytic activity">
    <reaction evidence="12 14">
        <text>hydrolysis of (1-&gt;4)-alpha-D-glucosidic linkage in 4-alpha-D-[(1-&gt;4)-alpha-D-glucanosyl]n trehalose to yield trehalose and (1-&gt;4)-alpha-D-glucan.</text>
        <dbReference type="EC" id="3.2.1.141"/>
    </reaction>
</comment>
<dbReference type="Pfam" id="PF00128">
    <property type="entry name" value="Alpha-amylase"/>
    <property type="match status" value="1"/>
</dbReference>